<dbReference type="STRING" id="391625.PPSIR1_01954"/>
<comment type="caution">
    <text evidence="6">The sequence shown here is derived from an EMBL/GenBank/DDBJ whole genome shotgun (WGS) entry which is preliminary data.</text>
</comment>
<dbReference type="InterPro" id="IPR017896">
    <property type="entry name" value="4Fe4S_Fe-S-bd"/>
</dbReference>
<organism evidence="6 7">
    <name type="scientific">Plesiocystis pacifica SIR-1</name>
    <dbReference type="NCBI Taxonomy" id="391625"/>
    <lineage>
        <taxon>Bacteria</taxon>
        <taxon>Pseudomonadati</taxon>
        <taxon>Myxococcota</taxon>
        <taxon>Polyangia</taxon>
        <taxon>Nannocystales</taxon>
        <taxon>Nannocystaceae</taxon>
        <taxon>Plesiocystis</taxon>
    </lineage>
</organism>
<evidence type="ECO:0000259" key="5">
    <source>
        <dbReference type="PROSITE" id="PS51379"/>
    </source>
</evidence>
<protein>
    <submittedName>
        <fullName evidence="6">Putative carbamoyl transferase</fullName>
    </submittedName>
</protein>
<dbReference type="InterPro" id="IPR051338">
    <property type="entry name" value="NodU/CmcH_Carbamoyltrnsfr"/>
</dbReference>
<dbReference type="InterPro" id="IPR038152">
    <property type="entry name" value="Carbam_trans_C_sf"/>
</dbReference>
<keyword evidence="4" id="KW-0411">Iron-sulfur</keyword>
<dbReference type="PANTHER" id="PTHR34847">
    <property type="entry name" value="NODULATION PROTEIN U"/>
    <property type="match status" value="1"/>
</dbReference>
<dbReference type="Gene3D" id="3.20.20.150">
    <property type="entry name" value="Divalent-metal-dependent TIM barrel enzymes"/>
    <property type="match status" value="1"/>
</dbReference>
<dbReference type="Pfam" id="PF00037">
    <property type="entry name" value="Fer4"/>
    <property type="match status" value="2"/>
</dbReference>
<dbReference type="Pfam" id="PF02543">
    <property type="entry name" value="Carbam_trans_N"/>
    <property type="match status" value="1"/>
</dbReference>
<dbReference type="Gene3D" id="3.30.70.20">
    <property type="match status" value="1"/>
</dbReference>
<dbReference type="PANTHER" id="PTHR34847:SF1">
    <property type="entry name" value="NODULATION PROTEIN U"/>
    <property type="match status" value="1"/>
</dbReference>
<dbReference type="EMBL" id="ABCS01000038">
    <property type="protein sequence ID" value="EDM77944.1"/>
    <property type="molecule type" value="Genomic_DNA"/>
</dbReference>
<evidence type="ECO:0000256" key="4">
    <source>
        <dbReference type="ARBA" id="ARBA00023014"/>
    </source>
</evidence>
<dbReference type="PROSITE" id="PS51379">
    <property type="entry name" value="4FE4S_FER_2"/>
    <property type="match status" value="2"/>
</dbReference>
<keyword evidence="6" id="KW-0808">Transferase</keyword>
<keyword evidence="7" id="KW-1185">Reference proteome</keyword>
<dbReference type="SUPFAM" id="SSF102114">
    <property type="entry name" value="Radical SAM enzymes"/>
    <property type="match status" value="1"/>
</dbReference>
<reference evidence="6 7" key="1">
    <citation type="submission" date="2007-06" db="EMBL/GenBank/DDBJ databases">
        <authorList>
            <person name="Shimkets L."/>
            <person name="Ferriera S."/>
            <person name="Johnson J."/>
            <person name="Kravitz S."/>
            <person name="Beeson K."/>
            <person name="Sutton G."/>
            <person name="Rogers Y.-H."/>
            <person name="Friedman R."/>
            <person name="Frazier M."/>
            <person name="Venter J.C."/>
        </authorList>
    </citation>
    <scope>NUCLEOTIDE SEQUENCE [LARGE SCALE GENOMIC DNA]</scope>
    <source>
        <strain evidence="6 7">SIR-1</strain>
    </source>
</reference>
<dbReference type="SUPFAM" id="SSF53067">
    <property type="entry name" value="Actin-like ATPase domain"/>
    <property type="match status" value="1"/>
</dbReference>
<keyword evidence="3" id="KW-0408">Iron</keyword>
<evidence type="ECO:0000256" key="1">
    <source>
        <dbReference type="ARBA" id="ARBA00006129"/>
    </source>
</evidence>
<evidence type="ECO:0000313" key="6">
    <source>
        <dbReference type="EMBL" id="EDM77944.1"/>
    </source>
</evidence>
<dbReference type="GO" id="GO:0016740">
    <property type="term" value="F:transferase activity"/>
    <property type="evidence" value="ECO:0007669"/>
    <property type="project" value="UniProtKB-KW"/>
</dbReference>
<dbReference type="Pfam" id="PF16861">
    <property type="entry name" value="Carbam_trans_C"/>
    <property type="match status" value="1"/>
</dbReference>
<dbReference type="InterPro" id="IPR058240">
    <property type="entry name" value="rSAM_sf"/>
</dbReference>
<evidence type="ECO:0000256" key="2">
    <source>
        <dbReference type="ARBA" id="ARBA00022723"/>
    </source>
</evidence>
<gene>
    <name evidence="6" type="ORF">PPSIR1_01954</name>
</gene>
<comment type="similarity">
    <text evidence="1">Belongs to the NodU/CmcH family.</text>
</comment>
<dbReference type="SUPFAM" id="SSF54862">
    <property type="entry name" value="4Fe-4S ferredoxins"/>
    <property type="match status" value="1"/>
</dbReference>
<dbReference type="InterPro" id="IPR003696">
    <property type="entry name" value="Carbtransf_dom"/>
</dbReference>
<dbReference type="GO" id="GO:0051536">
    <property type="term" value="F:iron-sulfur cluster binding"/>
    <property type="evidence" value="ECO:0007669"/>
    <property type="project" value="UniProtKB-KW"/>
</dbReference>
<dbReference type="Proteomes" id="UP000005801">
    <property type="component" value="Unassembled WGS sequence"/>
</dbReference>
<dbReference type="PROSITE" id="PS00198">
    <property type="entry name" value="4FE4S_FER_1"/>
    <property type="match status" value="2"/>
</dbReference>
<keyword evidence="2" id="KW-0479">Metal-binding</keyword>
<dbReference type="InterPro" id="IPR017900">
    <property type="entry name" value="4Fe4S_Fe_S_CS"/>
</dbReference>
<sequence length="1178" mass="124545">MITDAFGTRLDPDELLAGLDALGLDGGALRFTDAGVTLRCTDEDPRSDAVARASTWLRTRLSPLVPVRVEVGAAASERFVDARTRVAQAVSVVELVDPPGEMALGVAALCERLGAATGVEGGGRPSCPSGLGGPLPQFMDALADALANVGVAATLAGYTARGGWAQGDAGGELHFVLWLRPPSPEGVRQAALLAASQDRGALQWFAQAAHVEAPSGPVPDVLIDGLAWSVARRPTVASLHRAKADAPVRVDPERCDGCGVCERLCPVDFLDGLGQPRAGLEPDACIRCQVCVEACPTDAMRPVYGPETATLASTLGHRPGWLARLSGAAGPSTPAPFPPSYLLPKAPSEGGPRYVLGLAVMTMQEHAAVLLRDGELVGAIELERLNRRRHAGWHPPGRPGVTAAVDPTICVEQTFCFAPIRALLDAEGITLDDLECIAVNGLHGRLRHAFSFIDDEEAIPALRVGRVLYLPHHLTHAASAFRLSGQDSGWVMTLDGRGDRECGAVFRAEGGEIRALRTVLALDDRSIGGVYEGVTRVLGFGGHGQGSTMALAAFGEPRVDMSAFLSAEPAFTVHEQGINEAFAELRREHPDDAHGPEHHDLAASLQHALEAVAGSLLESEAGAGPLDGLSLAGGVSLNCRMNNGLRLRFRPASIFAQPGANDGGTAMGAALEAWHRLGGAPLPALEHALLGPSFDDEAILDALRGSGLRFAKVEDVSEAVAERVAGGEVLCWFQGAMEFGPRALGARSIVADPRRPAIKDRVNAIKQRQPWRPFGPSILAGREGAWFEEAFDSRFMLFTVGVLEGKRAEVPAVVHVDGSTRPQVVHAHTHPRYHAMIAAFERRTGVPMVINTSFNRRGEPIVCTPEDALDSFLGLGADALAIGSFIVEHPSKVAPPSFQDCLRDNLPDFAGLAMLPSEADAGRLRVVPSRPLKVLTQLARGRERGHARVVVDTRGLEPGPHADLPELVRHARTMGYAEVALRVDVVALRGATAAIERARLDRLEVQVWAPGEALHDRLSGAPGSYRPSLAALRSLARAKAGPAVTLDVPVLRSTQRLLGGVVKLAGALGVRSLRLAMAEPGSVAPAELPRVAEAAAYVRQVAPLAARAGLELTVEAFPECLLADTAGRRERPLRVAGSATAAEPAPCRGCRAQSTCAKTWPSYLERFGTAELRPLPPE</sequence>
<name>A6G8A3_9BACT</name>
<dbReference type="InterPro" id="IPR031730">
    <property type="entry name" value="Carbam_trans_C"/>
</dbReference>
<dbReference type="AlphaFoldDB" id="A6G8A3"/>
<evidence type="ECO:0000256" key="3">
    <source>
        <dbReference type="ARBA" id="ARBA00023004"/>
    </source>
</evidence>
<dbReference type="Gene3D" id="3.90.870.20">
    <property type="entry name" value="Carbamoyltransferase, C-terminal domain"/>
    <property type="match status" value="1"/>
</dbReference>
<evidence type="ECO:0000313" key="7">
    <source>
        <dbReference type="Proteomes" id="UP000005801"/>
    </source>
</evidence>
<dbReference type="Gene3D" id="3.30.420.40">
    <property type="match status" value="2"/>
</dbReference>
<dbReference type="eggNOG" id="COG2192">
    <property type="taxonomic scope" value="Bacteria"/>
</dbReference>
<feature type="domain" description="4Fe-4S ferredoxin-type" evidence="5">
    <location>
        <begin position="276"/>
        <end position="305"/>
    </location>
</feature>
<dbReference type="eggNOG" id="COG1145">
    <property type="taxonomic scope" value="Bacteria"/>
</dbReference>
<dbReference type="InterPro" id="IPR043129">
    <property type="entry name" value="ATPase_NBD"/>
</dbReference>
<accession>A6G8A3</accession>
<dbReference type="GO" id="GO:0046872">
    <property type="term" value="F:metal ion binding"/>
    <property type="evidence" value="ECO:0007669"/>
    <property type="project" value="UniProtKB-KW"/>
</dbReference>
<dbReference type="CDD" id="cd24098">
    <property type="entry name" value="ASKHA_NBD_TobZ_N"/>
    <property type="match status" value="1"/>
</dbReference>
<feature type="domain" description="4Fe-4S ferredoxin-type" evidence="5">
    <location>
        <begin position="246"/>
        <end position="275"/>
    </location>
</feature>
<proteinExistence type="inferred from homology"/>